<accession>A0ABP0BKQ7</accession>
<feature type="region of interest" description="Disordered" evidence="2">
    <location>
        <begin position="1256"/>
        <end position="1349"/>
    </location>
</feature>
<feature type="compositionally biased region" description="Polar residues" evidence="2">
    <location>
        <begin position="551"/>
        <end position="566"/>
    </location>
</feature>
<name>A0ABP0BKQ7_9PEZI</name>
<feature type="region of interest" description="Disordered" evidence="2">
    <location>
        <begin position="98"/>
        <end position="294"/>
    </location>
</feature>
<feature type="compositionally biased region" description="Polar residues" evidence="2">
    <location>
        <begin position="249"/>
        <end position="259"/>
    </location>
</feature>
<feature type="compositionally biased region" description="Basic and acidic residues" evidence="2">
    <location>
        <begin position="535"/>
        <end position="545"/>
    </location>
</feature>
<feature type="compositionally biased region" description="Polar residues" evidence="2">
    <location>
        <begin position="1473"/>
        <end position="1490"/>
    </location>
</feature>
<gene>
    <name evidence="3" type="ORF">SEUCBS140593_004097</name>
</gene>
<proteinExistence type="predicted"/>
<feature type="coiled-coil region" evidence="1">
    <location>
        <begin position="294"/>
        <end position="350"/>
    </location>
</feature>
<feature type="compositionally biased region" description="Polar residues" evidence="2">
    <location>
        <begin position="98"/>
        <end position="111"/>
    </location>
</feature>
<sequence length="1717" mass="185727">MDACNFPELLALDLETAESIFASKRMTAGAPRPMDVIFESKSIQDLYEKNLGLGHDSDLELDLAQVNSILSKAAGLAYASPRNFHSSSLSPSKAKLSQANHCKTLSSSNIPPDTDDEVLTSSPTSTRPRNTSGRRRDHRDHRDHARSKSTAASSTKSSTPLDDSPFYRHHRPQQSQSQSTSSRRYVDPYEQPRPTTATGIVSDDRDGLNVRYSPGPIFSISRTRTAPAPSQSSSAVPRYAGAEAGSGSTGDNWDTNSVDSFELPNISLSRRDDREKGSSGVATSRGGPPLSISAPSVNQRIQLKEEQLQQLQQLRQLQQLQQLQQQLKEKQLLQRQLEKQLQLRFQHEQELTLKEVPSQVHTPNKKRKELVDKGPARKELSHKNLFAEKEPLSDKENIRKEAPSYLPSPHTNRNSRDNHDHLDPHDTTHANRNSYGSSYDSYDDSASVSSFGFGPSAPHLSSSGSGTGNTDPGGAGVRGRQQSVVTTATSVTSSGAGCRFSSQSRTLSAMGQYPNMKGAKESQRESLASSMGGSGDRHVEFSLHDDDYDASSISRRGSSTKATTADGSDREEAADLPSSPPAKNMPENDMSSMVSPSSAPSNNKLPPSQNTGNVSQSSWMRFDDDDDEDAETYDDIIKNMSRVDNTMKSPLSPSMDDTAVDVTTNTASFDVPALTESSLPPRPKTSAGHSERSVPTDFRAMNDWAGKAAKRLSQFPVVSSPSPAATTPKTIHVPQRRSSLGHQAALELFGQISQQQQQQKQQQPKQNVVHRLRHFLSFSDASVYSSDLPRGNLSGGLRSMYERPKTSSSSHYQFPASNSSVNSEDKENENDFHYNAANHENIDEPLFFLKRTVYRKPVPGPKPEKAKITVPAPTSEHQSRRGREIFSVSRSHGDMSSLGGNCEAGGDGEQPFVEPLLVSQFDDDSDSDAGRLHHDNDEDIDDAVIEEHLAENDAELFGDFEGAYNYDEGEDKIMTATAMPFSKQHHPRSLRSARSQRSTRSLSAYRLHESIPEHMSQFSGNGATMFENPEETSSHLQSWIEHASRSQQELINQQDQQLLNNGPVAQTRSAFYEDDEPEEEEEEQPVVVQQQEVVPAVVRNEVVPAATAPAAPAQATTTAGTYELQTSLQKAQPVPLIFFSQPGIVGIPLPREVVDTLRVSVSCFPETMLSLSSFSIQTIRSYSRKVRRCSQADANDTYRLLMAPSSPPGLLPPSPTSTMNPMAMVQNVGLHHPPLSPTSPTNMSFDLGMGVSRTMTASSSTSHSSRRFWKLPKKLTGSSNGGNNNGSRPAVPNLNIFTGFRTSTSSNSSSNHSGGYPLSPTGMTPSLPRLSNVSRRGSTRNDNLLSAGGAGEDVHGKANGLCFKRIFPTGSDYLCNALYAHIIAFNYISLLCPPPPQAGEETATAAKENATMAPSVAPAPAPAEPVTAAHTMTTLASSATLFDCGQQQQQRRQTIRVYVGSDVPLPLSEMDDNQTNANPSRLLSMASSRPPSRGTHSGTGASAGSGNNDNDDGRMISRKAALLLGITETLEPDSTAARPNQSPNKSSGVGIGAMSSDAASGRSNSLVRRYNSMRRRHHLRMGHSISESTAAASKMIKKALPGNNKQTTTVEISKPIYEAADVAIIPADGVPSSAAAVTTLAPAVPTAAAAAAAAASDASMRDLHAGLHACISQLVATMKLTTGQLGNTLLNAEVARDIDPLFLRTLCELVRSQEEQF</sequence>
<feature type="region of interest" description="Disordered" evidence="2">
    <location>
        <begin position="457"/>
        <end position="627"/>
    </location>
</feature>
<feature type="compositionally biased region" description="Low complexity" evidence="2">
    <location>
        <begin position="590"/>
        <end position="601"/>
    </location>
</feature>
<feature type="region of interest" description="Disordered" evidence="2">
    <location>
        <begin position="672"/>
        <end position="693"/>
    </location>
</feature>
<feature type="compositionally biased region" description="Polar residues" evidence="2">
    <location>
        <begin position="500"/>
        <end position="509"/>
    </location>
</feature>
<evidence type="ECO:0000256" key="2">
    <source>
        <dbReference type="SAM" id="MobiDB-lite"/>
    </source>
</evidence>
<feature type="compositionally biased region" description="Gly residues" evidence="2">
    <location>
        <begin position="465"/>
        <end position="477"/>
    </location>
</feature>
<keyword evidence="1" id="KW-0175">Coiled coil</keyword>
<protein>
    <submittedName>
        <fullName evidence="3">Uncharacterized protein</fullName>
    </submittedName>
</protein>
<feature type="compositionally biased region" description="Polar residues" evidence="2">
    <location>
        <begin position="1321"/>
        <end position="1344"/>
    </location>
</feature>
<feature type="compositionally biased region" description="Polar residues" evidence="2">
    <location>
        <begin position="1537"/>
        <end position="1547"/>
    </location>
</feature>
<feature type="compositionally biased region" description="Basic and acidic residues" evidence="2">
    <location>
        <begin position="369"/>
        <end position="402"/>
    </location>
</feature>
<dbReference type="Proteomes" id="UP001642482">
    <property type="component" value="Unassembled WGS sequence"/>
</dbReference>
<dbReference type="EMBL" id="CAWUHD010000034">
    <property type="protein sequence ID" value="CAK7220035.1"/>
    <property type="molecule type" value="Genomic_DNA"/>
</dbReference>
<feature type="compositionally biased region" description="Basic residues" evidence="2">
    <location>
        <begin position="132"/>
        <end position="147"/>
    </location>
</feature>
<comment type="caution">
    <text evidence="3">The sequence shown here is derived from an EMBL/GenBank/DDBJ whole genome shotgun (WGS) entry which is preliminary data.</text>
</comment>
<feature type="compositionally biased region" description="Low complexity" evidence="2">
    <location>
        <begin position="1494"/>
        <end position="1508"/>
    </location>
</feature>
<feature type="region of interest" description="Disordered" evidence="2">
    <location>
        <begin position="795"/>
        <end position="828"/>
    </location>
</feature>
<keyword evidence="4" id="KW-1185">Reference proteome</keyword>
<feature type="compositionally biased region" description="Polar residues" evidence="2">
    <location>
        <begin position="602"/>
        <end position="619"/>
    </location>
</feature>
<feature type="compositionally biased region" description="Low complexity" evidence="2">
    <location>
        <begin position="483"/>
        <end position="497"/>
    </location>
</feature>
<evidence type="ECO:0000313" key="3">
    <source>
        <dbReference type="EMBL" id="CAK7220035.1"/>
    </source>
</evidence>
<evidence type="ECO:0000256" key="1">
    <source>
        <dbReference type="SAM" id="Coils"/>
    </source>
</evidence>
<feature type="region of interest" description="Disordered" evidence="2">
    <location>
        <begin position="1464"/>
        <end position="1514"/>
    </location>
</feature>
<evidence type="ECO:0000313" key="4">
    <source>
        <dbReference type="Proteomes" id="UP001642482"/>
    </source>
</evidence>
<feature type="compositionally biased region" description="Low complexity" evidence="2">
    <location>
        <begin position="1302"/>
        <end position="1313"/>
    </location>
</feature>
<feature type="compositionally biased region" description="Polar residues" evidence="2">
    <location>
        <begin position="806"/>
        <end position="822"/>
    </location>
</feature>
<feature type="region of interest" description="Disordered" evidence="2">
    <location>
        <begin position="715"/>
        <end position="735"/>
    </location>
</feature>
<feature type="compositionally biased region" description="Low complexity" evidence="2">
    <location>
        <begin position="120"/>
        <end position="131"/>
    </location>
</feature>
<feature type="region of interest" description="Disordered" evidence="2">
    <location>
        <begin position="858"/>
        <end position="882"/>
    </location>
</feature>
<feature type="compositionally biased region" description="Low complexity" evidence="2">
    <location>
        <begin position="148"/>
        <end position="159"/>
    </location>
</feature>
<reference evidence="3 4" key="1">
    <citation type="submission" date="2024-01" db="EMBL/GenBank/DDBJ databases">
        <authorList>
            <person name="Allen C."/>
            <person name="Tagirdzhanova G."/>
        </authorList>
    </citation>
    <scope>NUCLEOTIDE SEQUENCE [LARGE SCALE GENOMIC DNA]</scope>
</reference>
<organism evidence="3 4">
    <name type="scientific">Sporothrix eucalyptigena</name>
    <dbReference type="NCBI Taxonomy" id="1812306"/>
    <lineage>
        <taxon>Eukaryota</taxon>
        <taxon>Fungi</taxon>
        <taxon>Dikarya</taxon>
        <taxon>Ascomycota</taxon>
        <taxon>Pezizomycotina</taxon>
        <taxon>Sordariomycetes</taxon>
        <taxon>Sordariomycetidae</taxon>
        <taxon>Ophiostomatales</taxon>
        <taxon>Ophiostomataceae</taxon>
        <taxon>Sporothrix</taxon>
    </lineage>
</organism>
<feature type="compositionally biased region" description="Low complexity" evidence="2">
    <location>
        <begin position="173"/>
        <end position="182"/>
    </location>
</feature>
<feature type="compositionally biased region" description="Polar residues" evidence="2">
    <location>
        <begin position="716"/>
        <end position="729"/>
    </location>
</feature>
<feature type="region of interest" description="Disordered" evidence="2">
    <location>
        <begin position="1530"/>
        <end position="1565"/>
    </location>
</feature>
<feature type="compositionally biased region" description="Basic and acidic residues" evidence="2">
    <location>
        <begin position="414"/>
        <end position="429"/>
    </location>
</feature>
<feature type="compositionally biased region" description="Low complexity" evidence="2">
    <location>
        <begin position="226"/>
        <end position="237"/>
    </location>
</feature>
<feature type="region of interest" description="Disordered" evidence="2">
    <location>
        <begin position="354"/>
        <end position="441"/>
    </location>
</feature>
<feature type="compositionally biased region" description="Basic residues" evidence="2">
    <location>
        <begin position="1264"/>
        <end position="1273"/>
    </location>
</feature>